<reference evidence="2" key="1">
    <citation type="submission" date="2020-01" db="EMBL/GenBank/DDBJ databases">
        <authorList>
            <consortium name="DOE Joint Genome Institute"/>
            <person name="Haridas S."/>
            <person name="Albert R."/>
            <person name="Binder M."/>
            <person name="Bloem J."/>
            <person name="Labutti K."/>
            <person name="Salamov A."/>
            <person name="Andreopoulos B."/>
            <person name="Baker S.E."/>
            <person name="Barry K."/>
            <person name="Bills G."/>
            <person name="Bluhm B.H."/>
            <person name="Cannon C."/>
            <person name="Castanera R."/>
            <person name="Culley D.E."/>
            <person name="Daum C."/>
            <person name="Ezra D."/>
            <person name="Gonzalez J.B."/>
            <person name="Henrissat B."/>
            <person name="Kuo A."/>
            <person name="Liang C."/>
            <person name="Lipzen A."/>
            <person name="Lutzoni F."/>
            <person name="Magnuson J."/>
            <person name="Mondo S."/>
            <person name="Nolan M."/>
            <person name="Ohm R."/>
            <person name="Pangilinan J."/>
            <person name="Park H.-J."/>
            <person name="Ramirez L."/>
            <person name="Alfaro M."/>
            <person name="Sun H."/>
            <person name="Tritt A."/>
            <person name="Yoshinaga Y."/>
            <person name="Zwiers L.-H."/>
            <person name="Turgeon B.G."/>
            <person name="Goodwin S.B."/>
            <person name="Spatafora J.W."/>
            <person name="Crous P.W."/>
            <person name="Grigoriev I.V."/>
        </authorList>
    </citation>
    <scope>NUCLEOTIDE SEQUENCE</scope>
    <source>
        <strain evidence="2">CBS 342.82</strain>
    </source>
</reference>
<dbReference type="Proteomes" id="UP000504637">
    <property type="component" value="Unplaced"/>
</dbReference>
<sequence>MASSAASMTYLDYMTFRYYTQQVERNPGADDKTYGRIMKTIMSLTFAKDPYFSAYQYEPRGRTDHIVDTVVLQISQPPGGDPAPYDYCLVESRNANGNWGETQARLSETCSLTDNSSGLYMQIFAADKGALTPCSARLHVVNDADAIIKKVENMQRCPPPFVEPIPPLTNAWFKNMKWNEGISLKKDTTD</sequence>
<accession>A0A6J3MCY4</accession>
<dbReference type="GeneID" id="54366006"/>
<reference evidence="2" key="3">
    <citation type="submission" date="2025-08" db="UniProtKB">
        <authorList>
            <consortium name="RefSeq"/>
        </authorList>
    </citation>
    <scope>IDENTIFICATION</scope>
    <source>
        <strain evidence="2">CBS 342.82</strain>
    </source>
</reference>
<keyword evidence="1" id="KW-1185">Reference proteome</keyword>
<proteinExistence type="predicted"/>
<dbReference type="AlphaFoldDB" id="A0A6J3MCY4"/>
<dbReference type="OrthoDB" id="5092031at2759"/>
<evidence type="ECO:0000313" key="1">
    <source>
        <dbReference type="Proteomes" id="UP000504637"/>
    </source>
</evidence>
<gene>
    <name evidence="2" type="ORF">K489DRAFT_419197</name>
</gene>
<reference evidence="2" key="2">
    <citation type="submission" date="2020-04" db="EMBL/GenBank/DDBJ databases">
        <authorList>
            <consortium name="NCBI Genome Project"/>
        </authorList>
    </citation>
    <scope>NUCLEOTIDE SEQUENCE</scope>
    <source>
        <strain evidence="2">CBS 342.82</strain>
    </source>
</reference>
<protein>
    <submittedName>
        <fullName evidence="2">Uncharacterized protein</fullName>
    </submittedName>
</protein>
<dbReference type="RefSeq" id="XP_033462921.1">
    <property type="nucleotide sequence ID" value="XM_033608206.1"/>
</dbReference>
<organism evidence="2">
    <name type="scientific">Dissoconium aciculare CBS 342.82</name>
    <dbReference type="NCBI Taxonomy" id="1314786"/>
    <lineage>
        <taxon>Eukaryota</taxon>
        <taxon>Fungi</taxon>
        <taxon>Dikarya</taxon>
        <taxon>Ascomycota</taxon>
        <taxon>Pezizomycotina</taxon>
        <taxon>Dothideomycetes</taxon>
        <taxon>Dothideomycetidae</taxon>
        <taxon>Mycosphaerellales</taxon>
        <taxon>Dissoconiaceae</taxon>
        <taxon>Dissoconium</taxon>
    </lineage>
</organism>
<evidence type="ECO:0000313" key="2">
    <source>
        <dbReference type="RefSeq" id="XP_033462921.1"/>
    </source>
</evidence>
<name>A0A6J3MCY4_9PEZI</name>